<protein>
    <submittedName>
        <fullName evidence="5">Enoyl-CoA hydratase</fullName>
        <ecNumber evidence="5">4.2.1.17</ecNumber>
    </submittedName>
</protein>
<keyword evidence="2" id="KW-0443">Lipid metabolism</keyword>
<evidence type="ECO:0000313" key="6">
    <source>
        <dbReference type="Proteomes" id="UP000480854"/>
    </source>
</evidence>
<dbReference type="EC" id="4.2.1.17" evidence="5"/>
<dbReference type="InterPro" id="IPR029045">
    <property type="entry name" value="ClpP/crotonase-like_dom_sf"/>
</dbReference>
<keyword evidence="3 5" id="KW-0456">Lyase</keyword>
<comment type="similarity">
    <text evidence="1 4">Belongs to the enoyl-CoA hydratase/isomerase family.</text>
</comment>
<dbReference type="AlphaFoldDB" id="A0A9W7NKP4"/>
<dbReference type="OrthoDB" id="9781757at2"/>
<dbReference type="NCBIfam" id="NF046063">
    <property type="entry name" value="oxepin_alt"/>
    <property type="match status" value="1"/>
</dbReference>
<dbReference type="EMBL" id="QOKW01000006">
    <property type="protein sequence ID" value="KAA0681506.1"/>
    <property type="molecule type" value="Genomic_DNA"/>
</dbReference>
<comment type="caution">
    <text evidence="5">The sequence shown here is derived from an EMBL/GenBank/DDBJ whole genome shotgun (WGS) entry which is preliminary data.</text>
</comment>
<dbReference type="GO" id="GO:0006635">
    <property type="term" value="P:fatty acid beta-oxidation"/>
    <property type="evidence" value="ECO:0007669"/>
    <property type="project" value="TreeGrafter"/>
</dbReference>
<dbReference type="InterPro" id="IPR018376">
    <property type="entry name" value="Enoyl-CoA_hyd/isom_CS"/>
</dbReference>
<evidence type="ECO:0000256" key="4">
    <source>
        <dbReference type="RuleBase" id="RU003707"/>
    </source>
</evidence>
<sequence>MPEQTDTERPEFASLEVARQGRVLLLTMNDPATRNALGNGMMARGREALEEAAHDTGIGAVVLTGAGGAFSSGGHLTQLYDHAGKSRSENRESIERFHGWVRIMRECPKPIVAAVEGPAAGAGFSLALACDLIVAAADARFLTAYVRVGLNADGGASISLARALPPQLCAELMLDGGPVDPQRLQQFGVVNRIAEPGRALDDALRWAATLAEGPAAAMGRAKRLMELAYGNFATQLARESDLFVEALHHPEAREGITAFFEKRPPVFPR</sequence>
<dbReference type="Gene3D" id="1.10.12.10">
    <property type="entry name" value="Lyase 2-enoyl-coa Hydratase, Chain A, domain 2"/>
    <property type="match status" value="1"/>
</dbReference>
<dbReference type="Pfam" id="PF00378">
    <property type="entry name" value="ECH_1"/>
    <property type="match status" value="1"/>
</dbReference>
<proteinExistence type="inferred from homology"/>
<evidence type="ECO:0000313" key="5">
    <source>
        <dbReference type="EMBL" id="KAA0681506.1"/>
    </source>
</evidence>
<dbReference type="CDD" id="cd06558">
    <property type="entry name" value="crotonase-like"/>
    <property type="match status" value="1"/>
</dbReference>
<dbReference type="GO" id="GO:0004300">
    <property type="term" value="F:enoyl-CoA hydratase activity"/>
    <property type="evidence" value="ECO:0007669"/>
    <property type="project" value="UniProtKB-EC"/>
</dbReference>
<dbReference type="NCBIfam" id="NF005700">
    <property type="entry name" value="PRK07511.1"/>
    <property type="match status" value="1"/>
</dbReference>
<evidence type="ECO:0000256" key="2">
    <source>
        <dbReference type="ARBA" id="ARBA00023098"/>
    </source>
</evidence>
<dbReference type="PANTHER" id="PTHR11941">
    <property type="entry name" value="ENOYL-COA HYDRATASE-RELATED"/>
    <property type="match status" value="1"/>
</dbReference>
<dbReference type="InterPro" id="IPR001753">
    <property type="entry name" value="Enoyl-CoA_hydra/iso"/>
</dbReference>
<accession>A0A9W7NKP4</accession>
<dbReference type="PANTHER" id="PTHR11941:SF169">
    <property type="entry name" value="(7AS)-7A-METHYL-1,5-DIOXO-2,3,5,6,7,7A-HEXAHYDRO-1H-INDENE-CARBOXYL-COA HYDROLASE"/>
    <property type="match status" value="1"/>
</dbReference>
<dbReference type="RefSeq" id="WP_149468874.1">
    <property type="nucleotide sequence ID" value="NZ_QOKW01000006.1"/>
</dbReference>
<reference evidence="5 6" key="1">
    <citation type="submission" date="2018-07" db="EMBL/GenBank/DDBJ databases">
        <title>Genome sequence of Azospirillum sp. ATCC 49961.</title>
        <authorList>
            <person name="Sant'Anna F.H."/>
            <person name="Baldani J.I."/>
            <person name="Zilli J.E."/>
            <person name="Reis V.M."/>
            <person name="Hartmann A."/>
            <person name="Cruz L."/>
            <person name="de Souza E.M."/>
            <person name="de Oliveira Pedrosa F."/>
            <person name="Passaglia L.M.P."/>
        </authorList>
    </citation>
    <scope>NUCLEOTIDE SEQUENCE [LARGE SCALE GENOMIC DNA]</scope>
    <source>
        <strain evidence="5 6">ATCC 49961</strain>
    </source>
</reference>
<dbReference type="SUPFAM" id="SSF52096">
    <property type="entry name" value="ClpP/crotonase"/>
    <property type="match status" value="1"/>
</dbReference>
<dbReference type="InterPro" id="IPR014748">
    <property type="entry name" value="Enoyl-CoA_hydra_C"/>
</dbReference>
<evidence type="ECO:0000256" key="3">
    <source>
        <dbReference type="ARBA" id="ARBA00023239"/>
    </source>
</evidence>
<dbReference type="Gene3D" id="3.90.226.10">
    <property type="entry name" value="2-enoyl-CoA Hydratase, Chain A, domain 1"/>
    <property type="match status" value="1"/>
</dbReference>
<name>A0A9W7NKP4_9PROT</name>
<dbReference type="PROSITE" id="PS00166">
    <property type="entry name" value="ENOYL_COA_HYDRATASE"/>
    <property type="match status" value="1"/>
</dbReference>
<organism evidence="5 6">
    <name type="scientific">Roseomonas genomospecies 6</name>
    <dbReference type="NCBI Taxonomy" id="214106"/>
    <lineage>
        <taxon>Bacteria</taxon>
        <taxon>Pseudomonadati</taxon>
        <taxon>Pseudomonadota</taxon>
        <taxon>Alphaproteobacteria</taxon>
        <taxon>Acetobacterales</taxon>
        <taxon>Roseomonadaceae</taxon>
        <taxon>Roseomonas</taxon>
    </lineage>
</organism>
<gene>
    <name evidence="5" type="ORF">DS843_10685</name>
</gene>
<dbReference type="Proteomes" id="UP000480854">
    <property type="component" value="Unassembled WGS sequence"/>
</dbReference>
<evidence type="ECO:0000256" key="1">
    <source>
        <dbReference type="ARBA" id="ARBA00005254"/>
    </source>
</evidence>
<keyword evidence="6" id="KW-1185">Reference proteome</keyword>